<evidence type="ECO:0000256" key="7">
    <source>
        <dbReference type="RuleBase" id="RU910716"/>
    </source>
</evidence>
<evidence type="ECO:0000256" key="3">
    <source>
        <dbReference type="ARBA" id="ARBA00022475"/>
    </source>
</evidence>
<evidence type="ECO:0000313" key="10">
    <source>
        <dbReference type="Proteomes" id="UP001266305"/>
    </source>
</evidence>
<dbReference type="Pfam" id="PF09815">
    <property type="entry name" value="XK-related"/>
    <property type="match status" value="1"/>
</dbReference>
<evidence type="ECO:0000256" key="5">
    <source>
        <dbReference type="ARBA" id="ARBA00022989"/>
    </source>
</evidence>
<feature type="chain" id="PRO_5045954220" description="XK-related protein" evidence="8">
    <location>
        <begin position="23"/>
        <end position="128"/>
    </location>
</feature>
<evidence type="ECO:0000256" key="2">
    <source>
        <dbReference type="ARBA" id="ARBA00008789"/>
    </source>
</evidence>
<feature type="signal peptide" evidence="8">
    <location>
        <begin position="1"/>
        <end position="22"/>
    </location>
</feature>
<keyword evidence="6 7" id="KW-0472">Membrane</keyword>
<proteinExistence type="inferred from homology"/>
<accession>A0ABQ9UAA3</accession>
<evidence type="ECO:0000256" key="4">
    <source>
        <dbReference type="ARBA" id="ARBA00022692"/>
    </source>
</evidence>
<dbReference type="PANTHER" id="PTHR16024:SF15">
    <property type="entry name" value="XK-RELATED PROTEIN 5"/>
    <property type="match status" value="1"/>
</dbReference>
<evidence type="ECO:0000256" key="1">
    <source>
        <dbReference type="ARBA" id="ARBA00004651"/>
    </source>
</evidence>
<dbReference type="InterPro" id="IPR050895">
    <property type="entry name" value="XK-related_scramblase"/>
</dbReference>
<sequence length="128" mass="14499">MSAPGLCAGAHWLVMTFWLVAQQSDVIDSTCHWRLFNLLVGAIYILCYLSFWDSPSRNRMFTFYMASGTSLYPNIYSGYSNWRAVSYSHWITESRVMKQEKQQSDTSMFRVGSATVARASPSLQGGQS</sequence>
<keyword evidence="3" id="KW-1003">Cell membrane</keyword>
<evidence type="ECO:0000313" key="9">
    <source>
        <dbReference type="EMBL" id="KAK2093971.1"/>
    </source>
</evidence>
<dbReference type="EMBL" id="JASSZA010000014">
    <property type="protein sequence ID" value="KAK2093971.1"/>
    <property type="molecule type" value="Genomic_DNA"/>
</dbReference>
<evidence type="ECO:0000256" key="6">
    <source>
        <dbReference type="ARBA" id="ARBA00023136"/>
    </source>
</evidence>
<reference evidence="9 10" key="1">
    <citation type="submission" date="2023-05" db="EMBL/GenBank/DDBJ databases">
        <title>B98-5 Cell Line De Novo Hybrid Assembly: An Optical Mapping Approach.</title>
        <authorList>
            <person name="Kananen K."/>
            <person name="Auerbach J.A."/>
            <person name="Kautto E."/>
            <person name="Blachly J.S."/>
        </authorList>
    </citation>
    <scope>NUCLEOTIDE SEQUENCE [LARGE SCALE GENOMIC DNA]</scope>
    <source>
        <strain evidence="9">B95-8</strain>
        <tissue evidence="9">Cell line</tissue>
    </source>
</reference>
<dbReference type="PANTHER" id="PTHR16024">
    <property type="entry name" value="XK-RELATED PROTEIN"/>
    <property type="match status" value="1"/>
</dbReference>
<gene>
    <name evidence="9" type="ORF">P7K49_027709</name>
</gene>
<organism evidence="9 10">
    <name type="scientific">Saguinus oedipus</name>
    <name type="common">Cotton-top tamarin</name>
    <name type="synonym">Oedipomidas oedipus</name>
    <dbReference type="NCBI Taxonomy" id="9490"/>
    <lineage>
        <taxon>Eukaryota</taxon>
        <taxon>Metazoa</taxon>
        <taxon>Chordata</taxon>
        <taxon>Craniata</taxon>
        <taxon>Vertebrata</taxon>
        <taxon>Euteleostomi</taxon>
        <taxon>Mammalia</taxon>
        <taxon>Eutheria</taxon>
        <taxon>Euarchontoglires</taxon>
        <taxon>Primates</taxon>
        <taxon>Haplorrhini</taxon>
        <taxon>Platyrrhini</taxon>
        <taxon>Cebidae</taxon>
        <taxon>Callitrichinae</taxon>
        <taxon>Saguinus</taxon>
    </lineage>
</organism>
<comment type="caution">
    <text evidence="9">The sequence shown here is derived from an EMBL/GenBank/DDBJ whole genome shotgun (WGS) entry which is preliminary data.</text>
</comment>
<dbReference type="Proteomes" id="UP001266305">
    <property type="component" value="Unassembled WGS sequence"/>
</dbReference>
<protein>
    <recommendedName>
        <fullName evidence="7">XK-related protein</fullName>
    </recommendedName>
</protein>
<dbReference type="InterPro" id="IPR018629">
    <property type="entry name" value="XK-rel"/>
</dbReference>
<keyword evidence="4 7" id="KW-0812">Transmembrane</keyword>
<keyword evidence="10" id="KW-1185">Reference proteome</keyword>
<name>A0ABQ9UAA3_SAGOE</name>
<keyword evidence="8" id="KW-0732">Signal</keyword>
<comment type="caution">
    <text evidence="7">Lacks conserved residue(s) required for the propagation of feature annotation.</text>
</comment>
<evidence type="ECO:0000256" key="8">
    <source>
        <dbReference type="SAM" id="SignalP"/>
    </source>
</evidence>
<comment type="subcellular location">
    <subcellularLocation>
        <location evidence="1">Cell membrane</location>
        <topology evidence="1">Multi-pass membrane protein</topology>
    </subcellularLocation>
    <subcellularLocation>
        <location evidence="7">Membrane</location>
        <topology evidence="7">Multi-pass membrane protein</topology>
    </subcellularLocation>
</comment>
<comment type="similarity">
    <text evidence="2 7">Belongs to the XK family.</text>
</comment>
<feature type="transmembrane region" description="Helical" evidence="7">
    <location>
        <begin position="33"/>
        <end position="51"/>
    </location>
</feature>
<keyword evidence="5 7" id="KW-1133">Transmembrane helix</keyword>